<dbReference type="PATRIC" id="fig|320778.3.peg.712"/>
<dbReference type="Pfam" id="PF04230">
    <property type="entry name" value="PS_pyruv_trans"/>
    <property type="match status" value="1"/>
</dbReference>
<evidence type="ECO:0000259" key="1">
    <source>
        <dbReference type="Pfam" id="PF04230"/>
    </source>
</evidence>
<evidence type="ECO:0000313" key="3">
    <source>
        <dbReference type="Proteomes" id="UP000035909"/>
    </source>
</evidence>
<organism evidence="2 3">
    <name type="scientific">Photobacterium ganghwense</name>
    <dbReference type="NCBI Taxonomy" id="320778"/>
    <lineage>
        <taxon>Bacteria</taxon>
        <taxon>Pseudomonadati</taxon>
        <taxon>Pseudomonadota</taxon>
        <taxon>Gammaproteobacteria</taxon>
        <taxon>Vibrionales</taxon>
        <taxon>Vibrionaceae</taxon>
        <taxon>Photobacterium</taxon>
    </lineage>
</organism>
<protein>
    <recommendedName>
        <fullName evidence="1">Polysaccharide pyruvyl transferase domain-containing protein</fullName>
    </recommendedName>
</protein>
<dbReference type="STRING" id="320778.ABT57_03315"/>
<dbReference type="OrthoDB" id="9799278at2"/>
<dbReference type="AlphaFoldDB" id="A0A0J1HH52"/>
<comment type="caution">
    <text evidence="2">The sequence shown here is derived from an EMBL/GenBank/DDBJ whole genome shotgun (WGS) entry which is preliminary data.</text>
</comment>
<reference evidence="2 3" key="1">
    <citation type="submission" date="2015-05" db="EMBL/GenBank/DDBJ databases">
        <title>Photobacterium galathea sp. nov.</title>
        <authorList>
            <person name="Machado H."/>
            <person name="Gram L."/>
        </authorList>
    </citation>
    <scope>NUCLEOTIDE SEQUENCE [LARGE SCALE GENOMIC DNA]</scope>
    <source>
        <strain evidence="2 3">DSM 22954</strain>
    </source>
</reference>
<sequence>MKIGILTQPLKTNYGGLLQAFALQKYLKASGYDVYTIDFEEIKQPKLFGIRGILKNIIQKYMFGKAGQPITTDDKKFLYQNRSQHTERFILENIQTTQKINHKDHLSFIKYYNFDAFVVGSDQVWRPAYNSSLSTFFLDFLDENDTDTKRISYAASFGVDHCNEYSQEEIIKYSRLLEKFDLVSVREDSAVNLCNDVFKVKAHHVIDPTLLLSQNDYQELINKDSLNLSENEGDLMVYVLDKSESKKLIIDTISNRLSLSPFTVMAHSENDVFPPVTKWLKGFSDSKFVITDSFHGVAFSILFNKQFIAIGNKGRGLARFLSILKLFNLENRLIHSVEGLEKVDLSTQIDYKIVNEILDKERIKASKLINSSLN</sequence>
<dbReference type="Proteomes" id="UP000035909">
    <property type="component" value="Unassembled WGS sequence"/>
</dbReference>
<accession>A0A0J1HH52</accession>
<dbReference type="InterPro" id="IPR007345">
    <property type="entry name" value="Polysacch_pyruvyl_Trfase"/>
</dbReference>
<proteinExistence type="predicted"/>
<gene>
    <name evidence="2" type="ORF">ABT57_03315</name>
</gene>
<evidence type="ECO:0000313" key="2">
    <source>
        <dbReference type="EMBL" id="KLV10949.1"/>
    </source>
</evidence>
<feature type="domain" description="Polysaccharide pyruvyl transferase" evidence="1">
    <location>
        <begin position="13"/>
        <end position="313"/>
    </location>
</feature>
<keyword evidence="3" id="KW-1185">Reference proteome</keyword>
<dbReference type="EMBL" id="LDOU01000004">
    <property type="protein sequence ID" value="KLV10949.1"/>
    <property type="molecule type" value="Genomic_DNA"/>
</dbReference>
<dbReference type="RefSeq" id="WP_047883786.1">
    <property type="nucleotide sequence ID" value="NZ_LDOU01000004.1"/>
</dbReference>
<name>A0A0J1HH52_9GAMM</name>